<comment type="caution">
    <text evidence="1">The sequence shown here is derived from an EMBL/GenBank/DDBJ whole genome shotgun (WGS) entry which is preliminary data.</text>
</comment>
<evidence type="ECO:0000313" key="1">
    <source>
        <dbReference type="EMBL" id="EFC9748452.1"/>
    </source>
</evidence>
<proteinExistence type="predicted"/>
<evidence type="ECO:0000313" key="2">
    <source>
        <dbReference type="Proteomes" id="UP000532204"/>
    </source>
</evidence>
<dbReference type="Proteomes" id="UP000532204">
    <property type="component" value="Unassembled WGS sequence"/>
</dbReference>
<organism evidence="1 2">
    <name type="scientific">Escherichia coli</name>
    <dbReference type="NCBI Taxonomy" id="562"/>
    <lineage>
        <taxon>Bacteria</taxon>
        <taxon>Pseudomonadati</taxon>
        <taxon>Pseudomonadota</taxon>
        <taxon>Gammaproteobacteria</taxon>
        <taxon>Enterobacterales</taxon>
        <taxon>Enterobacteriaceae</taxon>
        <taxon>Escherichia</taxon>
    </lineage>
</organism>
<accession>A0A5E9ST55</accession>
<dbReference type="AlphaFoldDB" id="A0A5E9ST55"/>
<dbReference type="EMBL" id="AASEBA010000005">
    <property type="protein sequence ID" value="EFC9748452.1"/>
    <property type="molecule type" value="Genomic_DNA"/>
</dbReference>
<sequence length="64" mass="7450">MRLLLKGLTGMVMAWLVIYFGMKLFFLTDQIHPALRTLVMLGMLFMLIMIPCVICGSFLRKRQK</sequence>
<gene>
    <name evidence="1" type="ORF">E6D34_03965</name>
</gene>
<reference evidence="1 2" key="1">
    <citation type="submission" date="2019-05" db="EMBL/GenBank/DDBJ databases">
        <authorList>
            <consortium name="NARMS: The National Antimicrobial Resistance Monitoring System"/>
        </authorList>
    </citation>
    <scope>NUCLEOTIDE SEQUENCE [LARGE SCALE GENOMIC DNA]</scope>
    <source>
        <strain evidence="1 2">CVM N18EC122</strain>
    </source>
</reference>
<name>A0A5E9ST55_ECOLX</name>
<protein>
    <submittedName>
        <fullName evidence="1">Uncharacterized protein</fullName>
    </submittedName>
</protein>